<evidence type="ECO:0000256" key="1">
    <source>
        <dbReference type="ARBA" id="ARBA00004749"/>
    </source>
</evidence>
<keyword evidence="3 9" id="KW-0831">Ubiquinone biosynthesis</keyword>
<organism evidence="10 11">
    <name type="scientific">Xylella fastidiosa subsp. sandyi Ann-1</name>
    <dbReference type="NCBI Taxonomy" id="155920"/>
    <lineage>
        <taxon>Bacteria</taxon>
        <taxon>Pseudomonadati</taxon>
        <taxon>Pseudomonadota</taxon>
        <taxon>Gammaproteobacteria</taxon>
        <taxon>Lysobacterales</taxon>
        <taxon>Lysobacteraceae</taxon>
        <taxon>Xylella</taxon>
    </lineage>
</organism>
<comment type="function">
    <text evidence="9">Catalyzes the hydroxylation of 2-nonaprenyl-3-methyl-6-methoxy-1,4-benzoquinol during ubiquinone biosynthesis.</text>
</comment>
<evidence type="ECO:0000313" key="10">
    <source>
        <dbReference type="EMBL" id="AIC10428.1"/>
    </source>
</evidence>
<feature type="binding site" evidence="9">
    <location>
        <position position="200"/>
    </location>
    <ligand>
        <name>Fe cation</name>
        <dbReference type="ChEBI" id="CHEBI:24875"/>
        <label>2</label>
    </ligand>
</feature>
<evidence type="ECO:0000256" key="6">
    <source>
        <dbReference type="ARBA" id="ARBA00023004"/>
    </source>
</evidence>
<protein>
    <recommendedName>
        <fullName evidence="9">3-demethoxyubiquinol 3-hydroxylase</fullName>
        <shortName evidence="9">DMQ hydroxylase</shortName>
        <ecNumber evidence="9">1.14.99.60</ecNumber>
    </recommendedName>
    <alternativeName>
        <fullName evidence="9">2-nonaprenyl-3-methyl-6-methoxy-1,4-benzoquinol hydroxylase</fullName>
    </alternativeName>
</protein>
<evidence type="ECO:0000256" key="7">
    <source>
        <dbReference type="ARBA" id="ARBA00023033"/>
    </source>
</evidence>
<dbReference type="GO" id="GO:0006744">
    <property type="term" value="P:ubiquinone biosynthetic process"/>
    <property type="evidence" value="ECO:0007669"/>
    <property type="project" value="UniProtKB-UniRule"/>
</dbReference>
<dbReference type="Proteomes" id="UP000027215">
    <property type="component" value="Chromosome"/>
</dbReference>
<sequence length="237" mass="26951">MCKYQVRCWQENSDAVTMLHMDATLSTRRHSHLDSLLIETQRVFEVVFGHPVAQRPSPANAFPNLLLSPKDRRHAAGLMRINHVGEICAQGLYFGQVVVARKQELRRHLLKAAQEETDHLSWCSDRLYELESRPSLLNPFWYSGSYILGVFAGLLGDPWSLGFVVETERQVEAHLEKHLQVLPESDARSREILRVMKVEEARHADQADHAGARLLPSPIPGAMAWAARLMKVVAYRI</sequence>
<evidence type="ECO:0000256" key="9">
    <source>
        <dbReference type="HAMAP-Rule" id="MF_01658"/>
    </source>
</evidence>
<dbReference type="HOGENOM" id="CLU_088601_0_0_6"/>
<dbReference type="InterPro" id="IPR012347">
    <property type="entry name" value="Ferritin-like"/>
</dbReference>
<reference evidence="10 11" key="1">
    <citation type="submission" date="2013-08" db="EMBL/GenBank/DDBJ databases">
        <authorList>
            <person name="Stouthamer R."/>
            <person name="Nunney L."/>
        </authorList>
    </citation>
    <scope>NUCLEOTIDE SEQUENCE [LARGE SCALE GENOMIC DNA]</scope>
    <source>
        <strain evidence="11">ann-1</strain>
    </source>
</reference>
<dbReference type="PANTHER" id="PTHR11237">
    <property type="entry name" value="COENZYME Q10 BIOSYNTHESIS PROTEIN 7"/>
    <property type="match status" value="1"/>
</dbReference>
<comment type="cofactor">
    <cofactor evidence="9">
        <name>Fe cation</name>
        <dbReference type="ChEBI" id="CHEBI:24875"/>
    </cofactor>
    <text evidence="9">Binds 2 iron ions per subunit.</text>
</comment>
<dbReference type="InterPro" id="IPR011566">
    <property type="entry name" value="Ubq_synth_Coq7"/>
</dbReference>
<proteinExistence type="inferred from homology"/>
<name>A0A060H4G9_XYLFS</name>
<dbReference type="EMBL" id="CP006696">
    <property type="protein sequence ID" value="AIC10428.1"/>
    <property type="molecule type" value="Genomic_DNA"/>
</dbReference>
<evidence type="ECO:0000313" key="11">
    <source>
        <dbReference type="Proteomes" id="UP000027215"/>
    </source>
</evidence>
<feature type="binding site" evidence="9">
    <location>
        <position position="200"/>
    </location>
    <ligand>
        <name>Fe cation</name>
        <dbReference type="ChEBI" id="CHEBI:24875"/>
        <label>1</label>
    </ligand>
</feature>
<dbReference type="AlphaFoldDB" id="A0A060H4G9"/>
<keyword evidence="5 9" id="KW-0560">Oxidoreductase</keyword>
<keyword evidence="6 9" id="KW-0408">Iron</keyword>
<dbReference type="GO" id="GO:0008682">
    <property type="term" value="F:3-demethoxyubiquinol 3-hydroxylase activity"/>
    <property type="evidence" value="ECO:0007669"/>
    <property type="project" value="UniProtKB-EC"/>
</dbReference>
<dbReference type="SUPFAM" id="SSF47240">
    <property type="entry name" value="Ferritin-like"/>
    <property type="match status" value="1"/>
</dbReference>
<dbReference type="CDD" id="cd01042">
    <property type="entry name" value="DMQH"/>
    <property type="match status" value="1"/>
</dbReference>
<evidence type="ECO:0000256" key="8">
    <source>
        <dbReference type="ARBA" id="ARBA00023136"/>
    </source>
</evidence>
<feature type="binding site" evidence="9">
    <location>
        <position position="86"/>
    </location>
    <ligand>
        <name>Fe cation</name>
        <dbReference type="ChEBI" id="CHEBI:24875"/>
        <label>1</label>
    </ligand>
</feature>
<dbReference type="Gene3D" id="1.20.1260.10">
    <property type="match status" value="1"/>
</dbReference>
<evidence type="ECO:0000256" key="4">
    <source>
        <dbReference type="ARBA" id="ARBA00022723"/>
    </source>
</evidence>
<dbReference type="InterPro" id="IPR047809">
    <property type="entry name" value="COQ7_proteobact"/>
</dbReference>
<evidence type="ECO:0000256" key="3">
    <source>
        <dbReference type="ARBA" id="ARBA00022688"/>
    </source>
</evidence>
<dbReference type="UniPathway" id="UPA00232"/>
<keyword evidence="8 9" id="KW-0472">Membrane</keyword>
<feature type="binding site" evidence="9">
    <location>
        <position position="168"/>
    </location>
    <ligand>
        <name>Fe cation</name>
        <dbReference type="ChEBI" id="CHEBI:24875"/>
        <label>2</label>
    </ligand>
</feature>
<comment type="pathway">
    <text evidence="1 9">Cofactor biosynthesis; ubiquinone biosynthesis.</text>
</comment>
<feature type="binding site" evidence="9">
    <location>
        <position position="203"/>
    </location>
    <ligand>
        <name>Fe cation</name>
        <dbReference type="ChEBI" id="CHEBI:24875"/>
        <label>2</label>
    </ligand>
</feature>
<dbReference type="InterPro" id="IPR009078">
    <property type="entry name" value="Ferritin-like_SF"/>
</dbReference>
<comment type="catalytic activity">
    <reaction evidence="9">
        <text>a 5-methoxy-2-methyl-3-(all-trans-polyprenyl)benzene-1,4-diol + AH2 + O2 = a 3-demethylubiquinol + A + H2O</text>
        <dbReference type="Rhea" id="RHEA:50908"/>
        <dbReference type="Rhea" id="RHEA-COMP:10859"/>
        <dbReference type="Rhea" id="RHEA-COMP:10914"/>
        <dbReference type="ChEBI" id="CHEBI:13193"/>
        <dbReference type="ChEBI" id="CHEBI:15377"/>
        <dbReference type="ChEBI" id="CHEBI:15379"/>
        <dbReference type="ChEBI" id="CHEBI:17499"/>
        <dbReference type="ChEBI" id="CHEBI:84167"/>
        <dbReference type="ChEBI" id="CHEBI:84422"/>
        <dbReference type="EC" id="1.14.99.60"/>
    </reaction>
</comment>
<comment type="subcellular location">
    <subcellularLocation>
        <location evidence="9">Cell membrane</location>
        <topology evidence="9">Peripheral membrane protein</topology>
    </subcellularLocation>
</comment>
<dbReference type="Pfam" id="PF03232">
    <property type="entry name" value="COQ7"/>
    <property type="match status" value="1"/>
</dbReference>
<dbReference type="EC" id="1.14.99.60" evidence="9"/>
<dbReference type="KEGG" id="xfs:D934_10375"/>
<keyword evidence="7 9" id="KW-0503">Monooxygenase</keyword>
<gene>
    <name evidence="9" type="primary">coq7</name>
    <name evidence="10" type="ORF">D934_10375</name>
</gene>
<feature type="binding site" evidence="9">
    <location>
        <position position="119"/>
    </location>
    <ligand>
        <name>Fe cation</name>
        <dbReference type="ChEBI" id="CHEBI:24875"/>
        <label>1</label>
    </ligand>
</feature>
<dbReference type="HAMAP" id="MF_01658">
    <property type="entry name" value="COQ7"/>
    <property type="match status" value="1"/>
</dbReference>
<keyword evidence="4 9" id="KW-0479">Metal-binding</keyword>
<dbReference type="GO" id="GO:0005886">
    <property type="term" value="C:plasma membrane"/>
    <property type="evidence" value="ECO:0007669"/>
    <property type="project" value="UniProtKB-SubCell"/>
</dbReference>
<feature type="binding site" evidence="9">
    <location>
        <position position="116"/>
    </location>
    <ligand>
        <name>Fe cation</name>
        <dbReference type="ChEBI" id="CHEBI:24875"/>
        <label>1</label>
    </ligand>
</feature>
<feature type="binding site" evidence="9">
    <location>
        <position position="116"/>
    </location>
    <ligand>
        <name>Fe cation</name>
        <dbReference type="ChEBI" id="CHEBI:24875"/>
        <label>2</label>
    </ligand>
</feature>
<dbReference type="PANTHER" id="PTHR11237:SF4">
    <property type="entry name" value="5-DEMETHOXYUBIQUINONE HYDROXYLASE, MITOCHONDRIAL"/>
    <property type="match status" value="1"/>
</dbReference>
<dbReference type="PATRIC" id="fig|155920.8.peg.2432"/>
<accession>A0A060H4G9</accession>
<dbReference type="NCBIfam" id="NF033656">
    <property type="entry name" value="DMQ_monoox_COQ7"/>
    <property type="match status" value="1"/>
</dbReference>
<comment type="similarity">
    <text evidence="9">Belongs to the COQ7 family.</text>
</comment>
<evidence type="ECO:0000256" key="5">
    <source>
        <dbReference type="ARBA" id="ARBA00023002"/>
    </source>
</evidence>
<dbReference type="GO" id="GO:0046872">
    <property type="term" value="F:metal ion binding"/>
    <property type="evidence" value="ECO:0007669"/>
    <property type="project" value="UniProtKB-KW"/>
</dbReference>
<keyword evidence="2 9" id="KW-1003">Cell membrane</keyword>
<evidence type="ECO:0000256" key="2">
    <source>
        <dbReference type="ARBA" id="ARBA00022475"/>
    </source>
</evidence>